<protein>
    <submittedName>
        <fullName evidence="3">Lantibiotic dehydratase</fullName>
    </submittedName>
</protein>
<reference evidence="3 4" key="1">
    <citation type="submission" date="2021-12" db="EMBL/GenBank/DDBJ databases">
        <title>Discovery of the Pendulisporaceae a myxobacterial family with distinct sporulation behavior and unique specialized metabolism.</title>
        <authorList>
            <person name="Garcia R."/>
            <person name="Popoff A."/>
            <person name="Bader C.D."/>
            <person name="Loehr J."/>
            <person name="Walesch S."/>
            <person name="Walt C."/>
            <person name="Boldt J."/>
            <person name="Bunk B."/>
            <person name="Haeckl F.J.F.P.J."/>
            <person name="Gunesch A.P."/>
            <person name="Birkelbach J."/>
            <person name="Nuebel U."/>
            <person name="Pietschmann T."/>
            <person name="Bach T."/>
            <person name="Mueller R."/>
        </authorList>
    </citation>
    <scope>NUCLEOTIDE SEQUENCE [LARGE SCALE GENOMIC DNA]</scope>
    <source>
        <strain evidence="3 4">MSr11954</strain>
    </source>
</reference>
<keyword evidence="4" id="KW-1185">Reference proteome</keyword>
<dbReference type="InterPro" id="IPR006827">
    <property type="entry name" value="Lant_deHydtase_N"/>
</dbReference>
<dbReference type="Pfam" id="PF14028">
    <property type="entry name" value="Lant_dehydr_C"/>
    <property type="match status" value="1"/>
</dbReference>
<name>A0ABZ2MC11_9BACT</name>
<organism evidence="3 4">
    <name type="scientific">Pendulispora albinea</name>
    <dbReference type="NCBI Taxonomy" id="2741071"/>
    <lineage>
        <taxon>Bacteria</taxon>
        <taxon>Pseudomonadati</taxon>
        <taxon>Myxococcota</taxon>
        <taxon>Myxococcia</taxon>
        <taxon>Myxococcales</taxon>
        <taxon>Sorangiineae</taxon>
        <taxon>Pendulisporaceae</taxon>
        <taxon>Pendulispora</taxon>
    </lineage>
</organism>
<dbReference type="NCBIfam" id="TIGR03891">
    <property type="entry name" value="thiopep_ocin"/>
    <property type="match status" value="1"/>
</dbReference>
<sequence>MIHELEHHGACVVRTPLLPFDVLQTGVTDELLRQLLSDPIVREALFLASPSLDSALDAWLADPRAARAHDAVPTALRYLARMASRPTPFGSFSGCAVARIEGTTSLGVCDRRACRRRSRLDMQYLALVTETIQRDPERREALRYRPNSSLVRAAAAEDDLRYVEAHHDAAARIRRFQLVAVEHSAALAAALEAASKTATLEQMCDAILRGDPRVPRAEARAFVEALIDAQLIESVLQPTVTGEEPASAYARALAAHEGTRAIGRCLEDAQGALAALDEGGLGATRDAYRAIASALEAIPAPLDPARLFQVDLFRPSAGLRLGEGVVREVKRAIDLLHRIAPLPGHRAMRRFRERFVDRYGDREVPLALALDEERGLGFDAEPGATADGSPLLADLAFPAAKPFGEPRSAHDAHKLARVLALLASGHREWQLDDRDLDALTAPDRPPLPDAVAAMLTIAAPSSAAIDRGEFELFLHHVSGPSGASLLARFCHGEPGIAALVERHVRAEETCRPEAAFAEIVHLPEGRLGNILCRPVLRAYEVAYLGASGAPEDRQIALDDLRVCVRRGHVHLRSARLDREVIPRLSSAHNHQGSTLAVYRFLCALQYEGVASGLRWDWGSLQSAPFLPRVRRGRIVVSLATWNVDPRALERCARDPGVRAALGLPRWVSAVERDHVLPLDLERDDAAAQLRALARGRETIRLQELYPEPERLCATGNDGRYRHEIVLPFTRVPGPSPARAPARRVARAARDTAARTFAPGSRWLYVKIEMGPATQDRILRTVLAPLVHELRAARAFEGWFFIRYADPEPHLRLRFQGDPERLLGRVLPRLHERLAPLLASGRVARMQLDTYEREVERYGGPRGMDIAERIFEADSDATLGIVGSTAGETGADRRWRAALCGMHRLLADAKVDGEARRTLVTDARDAFAAEHRLDAAARRSMGARYRAERAAIERWLGESDGRDEGDGDASHRSHVFRLLRARSAACAPLFAELRTLHDAGELEVEWDDIVRSFLHMHVNRVIRDRPRTHELMLYELLLRTYESSAARARNVRDSTRR</sequence>
<evidence type="ECO:0000259" key="2">
    <source>
        <dbReference type="Pfam" id="PF14028"/>
    </source>
</evidence>
<accession>A0ABZ2MC11</accession>
<gene>
    <name evidence="3" type="ORF">LZC94_22875</name>
</gene>
<proteinExistence type="predicted"/>
<dbReference type="Pfam" id="PF04738">
    <property type="entry name" value="Lant_dehydr_N"/>
    <property type="match status" value="1"/>
</dbReference>
<dbReference type="InterPro" id="IPR023809">
    <property type="entry name" value="Thiopep_bacteriocin_synth_dom"/>
</dbReference>
<feature type="domain" description="Lantibiotic dehydratase N-terminal" evidence="1">
    <location>
        <begin position="38"/>
        <end position="687"/>
    </location>
</feature>
<dbReference type="Proteomes" id="UP001370348">
    <property type="component" value="Chromosome"/>
</dbReference>
<evidence type="ECO:0000259" key="1">
    <source>
        <dbReference type="Pfam" id="PF04738"/>
    </source>
</evidence>
<evidence type="ECO:0000313" key="3">
    <source>
        <dbReference type="EMBL" id="WXB20055.1"/>
    </source>
</evidence>
<dbReference type="EMBL" id="CP089984">
    <property type="protein sequence ID" value="WXB20055.1"/>
    <property type="molecule type" value="Genomic_DNA"/>
</dbReference>
<feature type="domain" description="Thiopeptide-type bacteriocin biosynthesis" evidence="2">
    <location>
        <begin position="762"/>
        <end position="1040"/>
    </location>
</feature>
<evidence type="ECO:0000313" key="4">
    <source>
        <dbReference type="Proteomes" id="UP001370348"/>
    </source>
</evidence>
<dbReference type="RefSeq" id="WP_394829655.1">
    <property type="nucleotide sequence ID" value="NZ_CP089984.1"/>
</dbReference>